<dbReference type="Proteomes" id="UP000488299">
    <property type="component" value="Unassembled WGS sequence"/>
</dbReference>
<dbReference type="RefSeq" id="WP_152121782.1">
    <property type="nucleotide sequence ID" value="NZ_WELI01000001.1"/>
</dbReference>
<dbReference type="Pfam" id="PF13030">
    <property type="entry name" value="DUF3891"/>
    <property type="match status" value="1"/>
</dbReference>
<evidence type="ECO:0000313" key="1">
    <source>
        <dbReference type="EMBL" id="KAB7732462.1"/>
    </source>
</evidence>
<sequence>MIVTNTNTGWRVIHQQAHGLLAMQLALHWKPQNRPARWHETLAALLEHDDGQDAWEGRNHLTDAGAPLDFHELEYSVEQMKNMIRIGLEKSRWNALMLSMHTTFLYTEKRGEDRALDEFLDQQKTNQTKWRKTYGATVAEARYAYDFLQWCDALSLVLCQDLLQIEERRLEVSKGPDQIPYFIYQRTDGSVGLEPWPFATREFTVHVESYLLTQLAFTDDTELYNALNDAEVEELSWTFRQ</sequence>
<dbReference type="InterPro" id="IPR024992">
    <property type="entry name" value="DUF3891"/>
</dbReference>
<dbReference type="AlphaFoldDB" id="A0A7J5U3P6"/>
<keyword evidence="2" id="KW-1185">Reference proteome</keyword>
<proteinExistence type="predicted"/>
<gene>
    <name evidence="1" type="ORF">F5984_00425</name>
</gene>
<organism evidence="1 2">
    <name type="scientific">Rudanella paleaurantiibacter</name>
    <dbReference type="NCBI Taxonomy" id="2614655"/>
    <lineage>
        <taxon>Bacteria</taxon>
        <taxon>Pseudomonadati</taxon>
        <taxon>Bacteroidota</taxon>
        <taxon>Cytophagia</taxon>
        <taxon>Cytophagales</taxon>
        <taxon>Cytophagaceae</taxon>
        <taxon>Rudanella</taxon>
    </lineage>
</organism>
<protein>
    <submittedName>
        <fullName evidence="1">DUF3891 family protein</fullName>
    </submittedName>
</protein>
<comment type="caution">
    <text evidence="1">The sequence shown here is derived from an EMBL/GenBank/DDBJ whole genome shotgun (WGS) entry which is preliminary data.</text>
</comment>
<accession>A0A7J5U3P6</accession>
<name>A0A7J5U3P6_9BACT</name>
<reference evidence="1 2" key="1">
    <citation type="submission" date="2019-10" db="EMBL/GenBank/DDBJ databases">
        <title>Rudanella paleaurantiibacter sp. nov., isolated from sludge.</title>
        <authorList>
            <person name="Xu S.Q."/>
        </authorList>
    </citation>
    <scope>NUCLEOTIDE SEQUENCE [LARGE SCALE GENOMIC DNA]</scope>
    <source>
        <strain evidence="1 2">HX-22-17</strain>
    </source>
</reference>
<evidence type="ECO:0000313" key="2">
    <source>
        <dbReference type="Proteomes" id="UP000488299"/>
    </source>
</evidence>
<dbReference type="EMBL" id="WELI01000001">
    <property type="protein sequence ID" value="KAB7732462.1"/>
    <property type="molecule type" value="Genomic_DNA"/>
</dbReference>